<dbReference type="RefSeq" id="WP_055581036.1">
    <property type="nucleotide sequence ID" value="NZ_LKTM01000361.1"/>
</dbReference>
<dbReference type="Gene3D" id="3.40.1190.20">
    <property type="match status" value="1"/>
</dbReference>
<feature type="compositionally biased region" description="Polar residues" evidence="7">
    <location>
        <begin position="327"/>
        <end position="339"/>
    </location>
</feature>
<evidence type="ECO:0000259" key="8">
    <source>
        <dbReference type="Pfam" id="PF00294"/>
    </source>
</evidence>
<evidence type="ECO:0000313" key="10">
    <source>
        <dbReference type="Proteomes" id="UP000051677"/>
    </source>
</evidence>
<dbReference type="SUPFAM" id="SSF53613">
    <property type="entry name" value="Ribokinase-like"/>
    <property type="match status" value="1"/>
</dbReference>
<dbReference type="Pfam" id="PF00294">
    <property type="entry name" value="PfkB"/>
    <property type="match status" value="1"/>
</dbReference>
<keyword evidence="3" id="KW-0547">Nucleotide-binding</keyword>
<dbReference type="PANTHER" id="PTHR46566">
    <property type="entry name" value="1-PHOSPHOFRUCTOKINASE-RELATED"/>
    <property type="match status" value="1"/>
</dbReference>
<organism evidence="9 10">
    <name type="scientific">Mycobacterium gordonae</name>
    <dbReference type="NCBI Taxonomy" id="1778"/>
    <lineage>
        <taxon>Bacteria</taxon>
        <taxon>Bacillati</taxon>
        <taxon>Actinomycetota</taxon>
        <taxon>Actinomycetes</taxon>
        <taxon>Mycobacteriales</taxon>
        <taxon>Mycobacteriaceae</taxon>
        <taxon>Mycobacterium</taxon>
    </lineage>
</organism>
<dbReference type="InterPro" id="IPR029056">
    <property type="entry name" value="Ribokinase-like"/>
</dbReference>
<dbReference type="GO" id="GO:0005524">
    <property type="term" value="F:ATP binding"/>
    <property type="evidence" value="ECO:0007669"/>
    <property type="project" value="UniProtKB-KW"/>
</dbReference>
<comment type="similarity">
    <text evidence="1">Belongs to the carbohydrate kinase PfkB family.</text>
</comment>
<evidence type="ECO:0000256" key="6">
    <source>
        <dbReference type="PIRNR" id="PIRNR000535"/>
    </source>
</evidence>
<dbReference type="STRING" id="1778.A9W97_22420"/>
<evidence type="ECO:0000256" key="5">
    <source>
        <dbReference type="ARBA" id="ARBA00022840"/>
    </source>
</evidence>
<dbReference type="CDD" id="cd01164">
    <property type="entry name" value="FruK_PfkB_like"/>
    <property type="match status" value="1"/>
</dbReference>
<protein>
    <submittedName>
        <fullName evidence="9">Phosphofructokinase</fullName>
    </submittedName>
</protein>
<dbReference type="AlphaFoldDB" id="A0A0Q2X3X3"/>
<dbReference type="PIRSF" id="PIRSF000535">
    <property type="entry name" value="1PFK/6PFK/LacC"/>
    <property type="match status" value="1"/>
</dbReference>
<evidence type="ECO:0000256" key="7">
    <source>
        <dbReference type="SAM" id="MobiDB-lite"/>
    </source>
</evidence>
<feature type="region of interest" description="Disordered" evidence="7">
    <location>
        <begin position="314"/>
        <end position="347"/>
    </location>
</feature>
<dbReference type="EMBL" id="LKTM01000361">
    <property type="protein sequence ID" value="KQH76020.1"/>
    <property type="molecule type" value="Genomic_DNA"/>
</dbReference>
<dbReference type="Proteomes" id="UP000051677">
    <property type="component" value="Unassembled WGS sequence"/>
</dbReference>
<evidence type="ECO:0000256" key="3">
    <source>
        <dbReference type="ARBA" id="ARBA00022741"/>
    </source>
</evidence>
<feature type="domain" description="Carbohydrate kinase PfkB" evidence="8">
    <location>
        <begin position="18"/>
        <end position="302"/>
    </location>
</feature>
<evidence type="ECO:0000256" key="2">
    <source>
        <dbReference type="ARBA" id="ARBA00022679"/>
    </source>
</evidence>
<reference evidence="9 10" key="1">
    <citation type="submission" date="2015-10" db="EMBL/GenBank/DDBJ databases">
        <title>Mycobacterium gordonae draft genome assembly.</title>
        <authorList>
            <person name="Ustinova V."/>
            <person name="Smirnova T."/>
            <person name="Blagodatskikh K."/>
            <person name="Varlamov D."/>
            <person name="Larionova E."/>
            <person name="Chernousova L."/>
        </authorList>
    </citation>
    <scope>NUCLEOTIDE SEQUENCE [LARGE SCALE GENOMIC DNA]</scope>
    <source>
        <strain evidence="9 10">CTRI 14-8773</strain>
    </source>
</reference>
<dbReference type="InterPro" id="IPR011611">
    <property type="entry name" value="PfkB_dom"/>
</dbReference>
<evidence type="ECO:0000256" key="4">
    <source>
        <dbReference type="ARBA" id="ARBA00022777"/>
    </source>
</evidence>
<evidence type="ECO:0000256" key="1">
    <source>
        <dbReference type="ARBA" id="ARBA00010688"/>
    </source>
</evidence>
<keyword evidence="2 6" id="KW-0808">Transferase</keyword>
<accession>A0A0Q2X3X3</accession>
<sequence>MHAGFAPGLPRIVTLTMNPALDITTSVEVVQPTSKLRCSATRYDPGGGGVNVARIAHVLGGSAFAVLPAGGSHGGMLTRLLSDAGVPFGEIPIAGATRESFTVNETSTGRQFRFVLPGPVLTPAEQARCLQELRMAARSADFVVASGSLPPGVPADFYQRVADVARDVGARLVLDTSGGGLRGVSSGIYLLKASVRELRECVGRELATEPEQIVAARELVDSGRAEVVVVSLGSSGAMLATRQTCQRFAAVPMEAGSGVGAGDAMVAAIAVGLTRGWPLAKSVRLGIAAGAAMLLTPGTAVCERSDVERLFELTGEPVEVGDGPSGTKGSANSGQTTPAETADRAID</sequence>
<evidence type="ECO:0000313" key="9">
    <source>
        <dbReference type="EMBL" id="KQH76020.1"/>
    </source>
</evidence>
<name>A0A0Q2X3X3_MYCGO</name>
<dbReference type="PANTHER" id="PTHR46566:SF2">
    <property type="entry name" value="ATP-DEPENDENT 6-PHOSPHOFRUCTOKINASE ISOZYME 2"/>
    <property type="match status" value="1"/>
</dbReference>
<gene>
    <name evidence="9" type="ORF">AO501_18535</name>
</gene>
<keyword evidence="5" id="KW-0067">ATP-binding</keyword>
<comment type="caution">
    <text evidence="9">The sequence shown here is derived from an EMBL/GenBank/DDBJ whole genome shotgun (WGS) entry which is preliminary data.</text>
</comment>
<proteinExistence type="inferred from homology"/>
<dbReference type="InterPro" id="IPR017583">
    <property type="entry name" value="Tagatose/fructose_Pkinase"/>
</dbReference>
<dbReference type="GO" id="GO:0003872">
    <property type="term" value="F:6-phosphofructokinase activity"/>
    <property type="evidence" value="ECO:0007669"/>
    <property type="project" value="TreeGrafter"/>
</dbReference>
<dbReference type="NCBIfam" id="TIGR03168">
    <property type="entry name" value="1-PFK"/>
    <property type="match status" value="1"/>
</dbReference>
<dbReference type="GO" id="GO:0005829">
    <property type="term" value="C:cytosol"/>
    <property type="evidence" value="ECO:0007669"/>
    <property type="project" value="TreeGrafter"/>
</dbReference>
<keyword evidence="4 9" id="KW-0418">Kinase</keyword>